<feature type="domain" description="C2H2-type" evidence="8">
    <location>
        <begin position="299"/>
        <end position="326"/>
    </location>
</feature>
<comment type="subcellular location">
    <subcellularLocation>
        <location evidence="1">Nucleus</location>
    </subcellularLocation>
</comment>
<keyword evidence="2" id="KW-0479">Metal-binding</keyword>
<dbReference type="PROSITE" id="PS50157">
    <property type="entry name" value="ZINC_FINGER_C2H2_2"/>
    <property type="match status" value="6"/>
</dbReference>
<dbReference type="EMBL" id="JAHIBW010000011">
    <property type="protein sequence ID" value="KAG7306884.1"/>
    <property type="molecule type" value="Genomic_DNA"/>
</dbReference>
<accession>A0ABQ7QPA8</accession>
<reference evidence="9 10" key="1">
    <citation type="submission" date="2021-06" db="EMBL/GenBank/DDBJ databases">
        <title>A haploid diamondback moth (Plutella xylostella L.) genome assembly resolves 31 chromosomes and identifies a diamide resistance mutation.</title>
        <authorList>
            <person name="Ward C.M."/>
            <person name="Perry K.D."/>
            <person name="Baker G."/>
            <person name="Powis K."/>
            <person name="Heckel D.G."/>
            <person name="Baxter S.W."/>
        </authorList>
    </citation>
    <scope>NUCLEOTIDE SEQUENCE [LARGE SCALE GENOMIC DNA]</scope>
    <source>
        <strain evidence="9 10">LV</strain>
        <tissue evidence="9">Single pupa</tissue>
    </source>
</reference>
<evidence type="ECO:0000256" key="4">
    <source>
        <dbReference type="ARBA" id="ARBA00022771"/>
    </source>
</evidence>
<evidence type="ECO:0000256" key="6">
    <source>
        <dbReference type="ARBA" id="ARBA00023242"/>
    </source>
</evidence>
<evidence type="ECO:0000256" key="1">
    <source>
        <dbReference type="ARBA" id="ARBA00004123"/>
    </source>
</evidence>
<dbReference type="PROSITE" id="PS00028">
    <property type="entry name" value="ZINC_FINGER_C2H2_1"/>
    <property type="match status" value="6"/>
</dbReference>
<evidence type="ECO:0000256" key="3">
    <source>
        <dbReference type="ARBA" id="ARBA00022737"/>
    </source>
</evidence>
<dbReference type="Proteomes" id="UP000823941">
    <property type="component" value="Chromosome 11"/>
</dbReference>
<keyword evidence="4 7" id="KW-0863">Zinc-finger</keyword>
<sequence>MEDDIDIEEHDLLNDPALRSVFPDLAIVKHEIIDFDIISEETNENVKDSHAEVNSWNIPVVCSAQDVDVKPDILHTDIDAIITLNSNASLTDKSGLRIKKEAEDFVSNNCCMPVADSLIVSNERRCHSDVVKVERSEEIDKRYGTSDTLDIFYKKEIRNNNPHISTGMISVQVKGERITKQCNEMKESLKVVLTDCYTSLLNNNCYCAQCAVLFPTTEAYSEHYTSTHTETTNSTKASASLVVRKRSKTFEYNISKKKIEDQTNLNTKPFECDICQKAFRHSNNLDRHMKLVHTLEKQFKCDKCEKTFTLEERLKSHYLLHTGEKPFECKTCKKKFTLMSYLNRHSQVHMDIKRFECKTCKKRFRESRDLHLHEFIHTGVKPYQCKTCKKGFSQMGNLYKHNLIHTDVKPFRCATCARVFRYSHHLKRHNCKG</sequence>
<evidence type="ECO:0000313" key="9">
    <source>
        <dbReference type="EMBL" id="KAG7306884.1"/>
    </source>
</evidence>
<evidence type="ECO:0000256" key="7">
    <source>
        <dbReference type="PROSITE-ProRule" id="PRU00042"/>
    </source>
</evidence>
<keyword evidence="3" id="KW-0677">Repeat</keyword>
<proteinExistence type="predicted"/>
<protein>
    <recommendedName>
        <fullName evidence="8">C2H2-type domain-containing protein</fullName>
    </recommendedName>
</protein>
<dbReference type="SUPFAM" id="SSF57667">
    <property type="entry name" value="beta-beta-alpha zinc fingers"/>
    <property type="match status" value="3"/>
</dbReference>
<evidence type="ECO:0000313" key="10">
    <source>
        <dbReference type="Proteomes" id="UP000823941"/>
    </source>
</evidence>
<name>A0ABQ7QPA8_PLUXY</name>
<feature type="domain" description="C2H2-type" evidence="8">
    <location>
        <begin position="270"/>
        <end position="298"/>
    </location>
</feature>
<evidence type="ECO:0000259" key="8">
    <source>
        <dbReference type="PROSITE" id="PS50157"/>
    </source>
</evidence>
<evidence type="ECO:0000256" key="2">
    <source>
        <dbReference type="ARBA" id="ARBA00022723"/>
    </source>
</evidence>
<dbReference type="InterPro" id="IPR036236">
    <property type="entry name" value="Znf_C2H2_sf"/>
</dbReference>
<dbReference type="Pfam" id="PF00096">
    <property type="entry name" value="zf-C2H2"/>
    <property type="match status" value="3"/>
</dbReference>
<evidence type="ECO:0000256" key="5">
    <source>
        <dbReference type="ARBA" id="ARBA00022833"/>
    </source>
</evidence>
<dbReference type="PANTHER" id="PTHR23226">
    <property type="entry name" value="ZINC FINGER AND SCAN DOMAIN-CONTAINING"/>
    <property type="match status" value="1"/>
</dbReference>
<dbReference type="Gene3D" id="3.30.160.60">
    <property type="entry name" value="Classic Zinc Finger"/>
    <property type="match status" value="6"/>
</dbReference>
<feature type="domain" description="C2H2-type" evidence="8">
    <location>
        <begin position="355"/>
        <end position="382"/>
    </location>
</feature>
<dbReference type="PANTHER" id="PTHR23226:SF416">
    <property type="entry name" value="FI01424P"/>
    <property type="match status" value="1"/>
</dbReference>
<organism evidence="9 10">
    <name type="scientific">Plutella xylostella</name>
    <name type="common">Diamondback moth</name>
    <name type="synonym">Plutella maculipennis</name>
    <dbReference type="NCBI Taxonomy" id="51655"/>
    <lineage>
        <taxon>Eukaryota</taxon>
        <taxon>Metazoa</taxon>
        <taxon>Ecdysozoa</taxon>
        <taxon>Arthropoda</taxon>
        <taxon>Hexapoda</taxon>
        <taxon>Insecta</taxon>
        <taxon>Pterygota</taxon>
        <taxon>Neoptera</taxon>
        <taxon>Endopterygota</taxon>
        <taxon>Lepidoptera</taxon>
        <taxon>Glossata</taxon>
        <taxon>Ditrysia</taxon>
        <taxon>Yponomeutoidea</taxon>
        <taxon>Plutellidae</taxon>
        <taxon>Plutella</taxon>
    </lineage>
</organism>
<gene>
    <name evidence="9" type="ORF">JYU34_008353</name>
</gene>
<feature type="domain" description="C2H2-type" evidence="8">
    <location>
        <begin position="411"/>
        <end position="429"/>
    </location>
</feature>
<keyword evidence="6" id="KW-0539">Nucleus</keyword>
<keyword evidence="10" id="KW-1185">Reference proteome</keyword>
<feature type="domain" description="C2H2-type" evidence="8">
    <location>
        <begin position="383"/>
        <end position="410"/>
    </location>
</feature>
<dbReference type="InterPro" id="IPR013087">
    <property type="entry name" value="Znf_C2H2_type"/>
</dbReference>
<comment type="caution">
    <text evidence="9">The sequence shown here is derived from an EMBL/GenBank/DDBJ whole genome shotgun (WGS) entry which is preliminary data.</text>
</comment>
<keyword evidence="5" id="KW-0862">Zinc</keyword>
<dbReference type="SMART" id="SM00355">
    <property type="entry name" value="ZnF_C2H2"/>
    <property type="match status" value="6"/>
</dbReference>
<feature type="domain" description="C2H2-type" evidence="8">
    <location>
        <begin position="327"/>
        <end position="354"/>
    </location>
</feature>